<protein>
    <submittedName>
        <fullName evidence="3">Outer membrane protein beta-barrel domain-containing protein</fullName>
    </submittedName>
</protein>
<gene>
    <name evidence="3" type="ORF">SAMN04488128_1021333</name>
</gene>
<evidence type="ECO:0000256" key="1">
    <source>
        <dbReference type="SAM" id="SignalP"/>
    </source>
</evidence>
<evidence type="ECO:0000313" key="4">
    <source>
        <dbReference type="Proteomes" id="UP000190367"/>
    </source>
</evidence>
<keyword evidence="4" id="KW-1185">Reference proteome</keyword>
<dbReference type="EMBL" id="FUWZ01000002">
    <property type="protein sequence ID" value="SKA17473.1"/>
    <property type="molecule type" value="Genomic_DNA"/>
</dbReference>
<dbReference type="Pfam" id="PF13568">
    <property type="entry name" value="OMP_b-brl_2"/>
    <property type="match status" value="1"/>
</dbReference>
<evidence type="ECO:0000313" key="3">
    <source>
        <dbReference type="EMBL" id="SKA17473.1"/>
    </source>
</evidence>
<organism evidence="3 4">
    <name type="scientific">Chitinophaga eiseniae</name>
    <dbReference type="NCBI Taxonomy" id="634771"/>
    <lineage>
        <taxon>Bacteria</taxon>
        <taxon>Pseudomonadati</taxon>
        <taxon>Bacteroidota</taxon>
        <taxon>Chitinophagia</taxon>
        <taxon>Chitinophagales</taxon>
        <taxon>Chitinophagaceae</taxon>
        <taxon>Chitinophaga</taxon>
    </lineage>
</organism>
<evidence type="ECO:0000259" key="2">
    <source>
        <dbReference type="Pfam" id="PF13568"/>
    </source>
</evidence>
<dbReference type="RefSeq" id="WP_078669808.1">
    <property type="nucleotide sequence ID" value="NZ_FUWZ01000002.1"/>
</dbReference>
<keyword evidence="1" id="KW-0732">Signal</keyword>
<dbReference type="STRING" id="634771.SAMN04488128_1021333"/>
<name>A0A1T4RNG5_9BACT</name>
<reference evidence="4" key="1">
    <citation type="submission" date="2017-02" db="EMBL/GenBank/DDBJ databases">
        <authorList>
            <person name="Varghese N."/>
            <person name="Submissions S."/>
        </authorList>
    </citation>
    <scope>NUCLEOTIDE SEQUENCE [LARGE SCALE GENOMIC DNA]</scope>
    <source>
        <strain evidence="4">DSM 22224</strain>
    </source>
</reference>
<feature type="domain" description="Outer membrane protein beta-barrel" evidence="2">
    <location>
        <begin position="24"/>
        <end position="208"/>
    </location>
</feature>
<feature type="chain" id="PRO_5010527928" evidence="1">
    <location>
        <begin position="23"/>
        <end position="232"/>
    </location>
</feature>
<proteinExistence type="predicted"/>
<dbReference type="Proteomes" id="UP000190367">
    <property type="component" value="Unassembled WGS sequence"/>
</dbReference>
<feature type="signal peptide" evidence="1">
    <location>
        <begin position="1"/>
        <end position="22"/>
    </location>
</feature>
<dbReference type="AlphaFoldDB" id="A0A1T4RNG5"/>
<accession>A0A1T4RNG5</accession>
<sequence>MKCLKFLCVLASLAITTTIVNAQVSLGLQGGYVNAEMNVSSGSAGVTQPGPQPLHSWQAGFYLNIPVFPNGALQPGLNYIVKGANRSFNGQQDVNVALPGATKIRLQYLELPVNLVYKIPIGIGKLAIGGGGYGAYCTRGDYNLAIYKEGKLLQSSNQRVDFGKNPNVFTTGYNLQRWDAGLNAVATIEFNCYVTLGVNYSHGLVDLDRSDGNIKNRYFGINVGILFNREDW</sequence>
<dbReference type="OrthoDB" id="981722at2"/>
<dbReference type="InterPro" id="IPR025665">
    <property type="entry name" value="Beta-barrel_OMP_2"/>
</dbReference>